<protein>
    <recommendedName>
        <fullName evidence="7">Enhancer of polycomb-like protein</fullName>
    </recommendedName>
</protein>
<dbReference type="Proteomes" id="UP000011086">
    <property type="component" value="Unassembled WGS sequence"/>
</dbReference>
<comment type="subcellular location">
    <subcellularLocation>
        <location evidence="1 7">Nucleus</location>
    </subcellularLocation>
</comment>
<dbReference type="InterPro" id="IPR019542">
    <property type="entry name" value="Enhancer_polycomb-like_N"/>
</dbReference>
<dbReference type="GO" id="GO:0006357">
    <property type="term" value="P:regulation of transcription by RNA polymerase II"/>
    <property type="evidence" value="ECO:0007669"/>
    <property type="project" value="InterPro"/>
</dbReference>
<evidence type="ECO:0000256" key="3">
    <source>
        <dbReference type="ARBA" id="ARBA00023015"/>
    </source>
</evidence>
<evidence type="ECO:0000256" key="7">
    <source>
        <dbReference type="RuleBase" id="RU361124"/>
    </source>
</evidence>
<keyword evidence="4 7" id="KW-0804">Transcription</keyword>
<feature type="domain" description="Enhancer of polycomb-like N-terminal" evidence="9">
    <location>
        <begin position="7"/>
        <end position="146"/>
    </location>
</feature>
<feature type="region of interest" description="Disordered" evidence="8">
    <location>
        <begin position="530"/>
        <end position="578"/>
    </location>
</feature>
<dbReference type="GO" id="GO:0035267">
    <property type="term" value="C:NuA4 histone acetyltransferase complex"/>
    <property type="evidence" value="ECO:0007669"/>
    <property type="project" value="InterPro"/>
</dbReference>
<dbReference type="GO" id="GO:0005634">
    <property type="term" value="C:nucleus"/>
    <property type="evidence" value="ECO:0007669"/>
    <property type="project" value="UniProtKB-SubCell"/>
</dbReference>
<keyword evidence="5 7" id="KW-0539">Nucleus</keyword>
<accession>A0AA97PQW0</accession>
<name>A0AA97PQW0_PYRO3</name>
<feature type="region of interest" description="Disordered" evidence="8">
    <location>
        <begin position="410"/>
        <end position="429"/>
    </location>
</feature>
<proteinExistence type="inferred from homology"/>
<evidence type="ECO:0000256" key="8">
    <source>
        <dbReference type="SAM" id="MobiDB-lite"/>
    </source>
</evidence>
<comment type="similarity">
    <text evidence="2 7">Belongs to the enhancer of polycomb family.</text>
</comment>
<comment type="function">
    <text evidence="6">Component of the NuA4 histone acetyltransferase complex which is involved in transcriptional activation of selected genes principally by acetylation of nucleosomal histone H4 and H2A. The NuA4 complex is also involved in DNA repair. Involved in gene silencing by neighboring heterochromatin, blockage of the silencing spreading along the chromosome, and required for cell cycle progression through G2/M.</text>
</comment>
<dbReference type="PANTHER" id="PTHR14898">
    <property type="entry name" value="ENHANCER OF POLYCOMB"/>
    <property type="match status" value="1"/>
</dbReference>
<feature type="compositionally biased region" description="Low complexity" evidence="8">
    <location>
        <begin position="554"/>
        <end position="578"/>
    </location>
</feature>
<evidence type="ECO:0000256" key="5">
    <source>
        <dbReference type="ARBA" id="ARBA00023242"/>
    </source>
</evidence>
<evidence type="ECO:0000256" key="1">
    <source>
        <dbReference type="ARBA" id="ARBA00004123"/>
    </source>
</evidence>
<evidence type="ECO:0000256" key="2">
    <source>
        <dbReference type="ARBA" id="ARBA00008035"/>
    </source>
</evidence>
<evidence type="ECO:0000259" key="9">
    <source>
        <dbReference type="Pfam" id="PF10513"/>
    </source>
</evidence>
<dbReference type="SMR" id="A0AA97PQW0"/>
<organism evidence="10">
    <name type="scientific">Pyricularia oryzae (strain Y34)</name>
    <name type="common">Rice blast fungus</name>
    <name type="synonym">Magnaporthe oryzae</name>
    <dbReference type="NCBI Taxonomy" id="1143189"/>
    <lineage>
        <taxon>Eukaryota</taxon>
        <taxon>Fungi</taxon>
        <taxon>Dikarya</taxon>
        <taxon>Ascomycota</taxon>
        <taxon>Pezizomycotina</taxon>
        <taxon>Sordariomycetes</taxon>
        <taxon>Sordariomycetidae</taxon>
        <taxon>Magnaporthales</taxon>
        <taxon>Pyriculariaceae</taxon>
        <taxon>Pyricularia</taxon>
    </lineage>
</organism>
<sequence length="578" mass="66052">MATRKVRYKKLNVKTPLPVLLFSEIDSNEYEALKNEQIQTGVESAEENEYHLQAVLSTTGVAADKEIPVTQTQESNINYDELYPTKFVEPTNYIRFSQTVEECIGCPYDMTEDDEAFLAKYNKDLAAGTAALSEDDFEKIMFVFEDTASVQAPYAAVDNTVVSYDHMVPPLTELELPRLMLHAKAIYEHWKSQRQAKKGPLHPSLKFETHQESDDLDPFVCFRRREVRQTRKTRARDTQIADKLKRLRRELEEGRELIALAHGREVMKREMLNVDRAIFEQRCNVKKVKIKLGIKTDDEDLYNTKPQRKKPAEAQPVQQRAAAGPARVAPRSDTRASDVDLGLLSELKAQREEEMRVDIETKIENHKKWNEKYVDLTNSSLVDKKPETEQEPDPAKWRPVKVQYLMTPPNSASAEDLEEPTPMELDAPAPAPVRRFHGLSADDEDYSPDPMEYRRRVGRLNRLWVDRRPVKKQLVDVVPTRFPVVSDRWKYDCDSSDDEDSVYEVDPFDLRALKFRATIPLGSAAPRRIEGSAAAPVTNGTARPALPWSGGGQPPSQQPQQQQQQPQPQPQLQMQQSA</sequence>
<feature type="region of interest" description="Disordered" evidence="8">
    <location>
        <begin position="301"/>
        <end position="339"/>
    </location>
</feature>
<evidence type="ECO:0000256" key="6">
    <source>
        <dbReference type="ARBA" id="ARBA00025513"/>
    </source>
</evidence>
<evidence type="ECO:0000256" key="4">
    <source>
        <dbReference type="ARBA" id="ARBA00023163"/>
    </source>
</evidence>
<reference evidence="10" key="1">
    <citation type="journal article" date="2012" name="PLoS Genet.">
        <title>Comparative analysis of the genomes of two field isolates of the rice blast fungus Magnaporthe oryzae.</title>
        <authorList>
            <person name="Xue M."/>
            <person name="Yang J."/>
            <person name="Li Z."/>
            <person name="Hu S."/>
            <person name="Yao N."/>
            <person name="Dean R.A."/>
            <person name="Zhao W."/>
            <person name="Shen M."/>
            <person name="Zhang H."/>
            <person name="Li C."/>
            <person name="Liu L."/>
            <person name="Cao L."/>
            <person name="Xu X."/>
            <person name="Xing Y."/>
            <person name="Hsiang T."/>
            <person name="Zhang Z."/>
            <person name="Xu J.R."/>
            <person name="Peng Y.L."/>
        </authorList>
    </citation>
    <scope>NUCLEOTIDE SEQUENCE</scope>
    <source>
        <strain evidence="10">Y34</strain>
    </source>
</reference>
<dbReference type="InterPro" id="IPR024943">
    <property type="entry name" value="Enhancer_polycomb"/>
</dbReference>
<dbReference type="EMBL" id="JH793818">
    <property type="protein sequence ID" value="ELQ43594.1"/>
    <property type="molecule type" value="Genomic_DNA"/>
</dbReference>
<dbReference type="AlphaFoldDB" id="A0AA97PQW0"/>
<keyword evidence="3 7" id="KW-0805">Transcription regulation</keyword>
<evidence type="ECO:0000313" key="10">
    <source>
        <dbReference type="EMBL" id="ELQ43594.1"/>
    </source>
</evidence>
<dbReference type="Pfam" id="PF10513">
    <property type="entry name" value="EPL1"/>
    <property type="match status" value="1"/>
</dbReference>
<feature type="compositionally biased region" description="Low complexity" evidence="8">
    <location>
        <begin position="314"/>
        <end position="329"/>
    </location>
</feature>
<gene>
    <name evidence="10" type="ORF">OOU_Y34scaffold00140g2</name>
</gene>